<reference evidence="2" key="1">
    <citation type="journal article" date="2022" name="Mol. Ecol. Resour.">
        <title>The genomes of chicory, endive, great burdock and yacon provide insights into Asteraceae palaeo-polyploidization history and plant inulin production.</title>
        <authorList>
            <person name="Fan W."/>
            <person name="Wang S."/>
            <person name="Wang H."/>
            <person name="Wang A."/>
            <person name="Jiang F."/>
            <person name="Liu H."/>
            <person name="Zhao H."/>
            <person name="Xu D."/>
            <person name="Zhang Y."/>
        </authorList>
    </citation>
    <scope>NUCLEOTIDE SEQUENCE [LARGE SCALE GENOMIC DNA]</scope>
    <source>
        <strain evidence="2">cv. Niubang</strain>
    </source>
</reference>
<evidence type="ECO:0000313" key="1">
    <source>
        <dbReference type="EMBL" id="KAI3759061.1"/>
    </source>
</evidence>
<sequence>MAKRLIPCLNRVLMEKIVPPSKTTTGILLPDKSSKLNSGKVIVVGPGTRDKSGNTILVSVNEGDTALLPEYGGTEVKLGEKHSKTGFDLLGGCEDARNFIGGDFLEQVDGGRSNVIVSSEDYSDGVDD</sequence>
<dbReference type="Proteomes" id="UP001055879">
    <property type="component" value="Linkage Group LG02"/>
</dbReference>
<reference evidence="1 2" key="2">
    <citation type="journal article" date="2022" name="Mol. Ecol. Resour.">
        <title>The genomes of chicory, endive, great burdock and yacon provide insights into Asteraceae paleo-polyploidization history and plant inulin production.</title>
        <authorList>
            <person name="Fan W."/>
            <person name="Wang S."/>
            <person name="Wang H."/>
            <person name="Wang A."/>
            <person name="Jiang F."/>
            <person name="Liu H."/>
            <person name="Zhao H."/>
            <person name="Xu D."/>
            <person name="Zhang Y."/>
        </authorList>
    </citation>
    <scope>NUCLEOTIDE SEQUENCE [LARGE SCALE GENOMIC DNA]</scope>
    <source>
        <strain evidence="2">cv. Niubang</strain>
    </source>
</reference>
<name>A0ACB9EK29_ARCLA</name>
<evidence type="ECO:0000313" key="2">
    <source>
        <dbReference type="Proteomes" id="UP001055879"/>
    </source>
</evidence>
<proteinExistence type="predicted"/>
<dbReference type="EMBL" id="CM042048">
    <property type="protein sequence ID" value="KAI3759061.1"/>
    <property type="molecule type" value="Genomic_DNA"/>
</dbReference>
<protein>
    <submittedName>
        <fullName evidence="1">Uncharacterized protein</fullName>
    </submittedName>
</protein>
<gene>
    <name evidence="1" type="ORF">L6452_06634</name>
</gene>
<keyword evidence="2" id="KW-1185">Reference proteome</keyword>
<accession>A0ACB9EK29</accession>
<organism evidence="1 2">
    <name type="scientific">Arctium lappa</name>
    <name type="common">Greater burdock</name>
    <name type="synonym">Lappa major</name>
    <dbReference type="NCBI Taxonomy" id="4217"/>
    <lineage>
        <taxon>Eukaryota</taxon>
        <taxon>Viridiplantae</taxon>
        <taxon>Streptophyta</taxon>
        <taxon>Embryophyta</taxon>
        <taxon>Tracheophyta</taxon>
        <taxon>Spermatophyta</taxon>
        <taxon>Magnoliopsida</taxon>
        <taxon>eudicotyledons</taxon>
        <taxon>Gunneridae</taxon>
        <taxon>Pentapetalae</taxon>
        <taxon>asterids</taxon>
        <taxon>campanulids</taxon>
        <taxon>Asterales</taxon>
        <taxon>Asteraceae</taxon>
        <taxon>Carduoideae</taxon>
        <taxon>Cardueae</taxon>
        <taxon>Arctiinae</taxon>
        <taxon>Arctium</taxon>
    </lineage>
</organism>
<comment type="caution">
    <text evidence="1">The sequence shown here is derived from an EMBL/GenBank/DDBJ whole genome shotgun (WGS) entry which is preliminary data.</text>
</comment>